<dbReference type="HOGENOM" id="CLU_061983_3_2_14"/>
<feature type="domain" description="Methyltransferase small" evidence="1">
    <location>
        <begin position="56"/>
        <end position="148"/>
    </location>
</feature>
<dbReference type="SUPFAM" id="SSF53335">
    <property type="entry name" value="S-adenosyl-L-methionine-dependent methyltransferases"/>
    <property type="match status" value="1"/>
</dbReference>
<evidence type="ECO:0000313" key="2">
    <source>
        <dbReference type="EMBL" id="CAC13645.1"/>
    </source>
</evidence>
<accession>Q98Q94</accession>
<dbReference type="PANTHER" id="PTHR47739:SF1">
    <property type="entry name" value="TRNA1(VAL) (ADENINE(37)-N6)-METHYLTRANSFERASE"/>
    <property type="match status" value="1"/>
</dbReference>
<sequence>MIKIVQKKAMMNKKKQNLVLNNLGFDSNLKVYQDKDAFNYSVDTILLGNFIHLTTSIKYALEIGANNGALSIFVASRKKDLKIDAVEIQKEPSELAQKNVELNNLESQIKIINQDFNDFYKNHQKNTLKKYQSIFVNPPYYQLDKNKTKKIEKSKLIATHEVSINLEQIIKGSRGIIEQKGYLNFVIPIERLVDLFYLLRKYNFEPKRVQLVYPRIYEKAKFALVESRFNSGWGVHFLKNLYLHPEDKNDHSYLEEIKKKYKPKIFE</sequence>
<dbReference type="EMBL" id="AL445564">
    <property type="protein sequence ID" value="CAC13645.1"/>
    <property type="molecule type" value="Genomic_DNA"/>
</dbReference>
<dbReference type="Pfam" id="PF05175">
    <property type="entry name" value="MTS"/>
    <property type="match status" value="1"/>
</dbReference>
<dbReference type="InterPro" id="IPR029063">
    <property type="entry name" value="SAM-dependent_MTases_sf"/>
</dbReference>
<dbReference type="GO" id="GO:0032259">
    <property type="term" value="P:methylation"/>
    <property type="evidence" value="ECO:0007669"/>
    <property type="project" value="UniProtKB-KW"/>
</dbReference>
<keyword evidence="2" id="KW-0489">Methyltransferase</keyword>
<name>Q98Q94_MYCPU</name>
<dbReference type="Gene3D" id="3.40.50.150">
    <property type="entry name" value="Vaccinia Virus protein VP39"/>
    <property type="match status" value="1"/>
</dbReference>
<organism evidence="3">
    <name type="scientific">Mycoplasmopsis pulmonis (strain UAB CTIP)</name>
    <name type="common">Mycoplasma pulmonis</name>
    <dbReference type="NCBI Taxonomy" id="272635"/>
    <lineage>
        <taxon>Bacteria</taxon>
        <taxon>Bacillati</taxon>
        <taxon>Mycoplasmatota</taxon>
        <taxon>Mycoplasmoidales</taxon>
        <taxon>Metamycoplasmataceae</taxon>
        <taxon>Mycoplasmopsis</taxon>
    </lineage>
</organism>
<dbReference type="eggNOG" id="COG4123">
    <property type="taxonomic scope" value="Bacteria"/>
</dbReference>
<protein>
    <submittedName>
        <fullName evidence="2">DNA METHYLASE</fullName>
    </submittedName>
</protein>
<dbReference type="InterPro" id="IPR007848">
    <property type="entry name" value="Small_mtfrase_dom"/>
</dbReference>
<dbReference type="CDD" id="cd02440">
    <property type="entry name" value="AdoMet_MTases"/>
    <property type="match status" value="1"/>
</dbReference>
<dbReference type="InterPro" id="IPR050210">
    <property type="entry name" value="tRNA_Adenine-N(6)_MTase"/>
</dbReference>
<dbReference type="PANTHER" id="PTHR47739">
    <property type="entry name" value="TRNA1(VAL) (ADENINE(37)-N6)-METHYLTRANSFERASE"/>
    <property type="match status" value="1"/>
</dbReference>
<evidence type="ECO:0000313" key="3">
    <source>
        <dbReference type="Proteomes" id="UP000000528"/>
    </source>
</evidence>
<dbReference type="KEGG" id="mpu:MYPU_4720"/>
<evidence type="ECO:0000259" key="1">
    <source>
        <dbReference type="Pfam" id="PF05175"/>
    </source>
</evidence>
<dbReference type="STRING" id="272635.gene:17577073"/>
<proteinExistence type="predicted"/>
<keyword evidence="2" id="KW-0808">Transferase</keyword>
<dbReference type="PIR" id="H90570">
    <property type="entry name" value="H90570"/>
</dbReference>
<dbReference type="GO" id="GO:0008168">
    <property type="term" value="F:methyltransferase activity"/>
    <property type="evidence" value="ECO:0007669"/>
    <property type="project" value="UniProtKB-KW"/>
</dbReference>
<dbReference type="AlphaFoldDB" id="Q98Q94"/>
<gene>
    <name evidence="2" type="ordered locus">MYPU_4720</name>
</gene>
<reference evidence="2 3" key="1">
    <citation type="journal article" date="2001" name="Nucleic Acids Res.">
        <title>The complete genome sequence of the murine respiratory pathogen Mycoplasma pulmonis.</title>
        <authorList>
            <person name="Chambaud I."/>
            <person name="Heilig R."/>
            <person name="Ferris S."/>
            <person name="Barbe V."/>
            <person name="Samson D."/>
            <person name="Galisson F."/>
            <person name="Moszer I."/>
            <person name="Dybvig K."/>
            <person name="Wroblewski H."/>
            <person name="Viari A."/>
            <person name="Rocha E.P.C."/>
            <person name="Blanchard A."/>
        </authorList>
    </citation>
    <scope>NUCLEOTIDE SEQUENCE [LARGE SCALE GENOMIC DNA]</scope>
    <source>
        <strain evidence="2 3">UAB CTIP</strain>
    </source>
</reference>
<dbReference type="Proteomes" id="UP000000528">
    <property type="component" value="Chromosome"/>
</dbReference>
<keyword evidence="3" id="KW-1185">Reference proteome</keyword>